<sequence>MKLSLEVLIRLGLKMGSLASRQRGGRATTVEKTVQSMSAVAAHGECSAQKFRGRQECRTEVSGERCGYFSMVSLQVAT</sequence>
<evidence type="ECO:0000313" key="2">
    <source>
        <dbReference type="Proteomes" id="UP000886998"/>
    </source>
</evidence>
<organism evidence="1 2">
    <name type="scientific">Trichonephila inaurata madagascariensis</name>
    <dbReference type="NCBI Taxonomy" id="2747483"/>
    <lineage>
        <taxon>Eukaryota</taxon>
        <taxon>Metazoa</taxon>
        <taxon>Ecdysozoa</taxon>
        <taxon>Arthropoda</taxon>
        <taxon>Chelicerata</taxon>
        <taxon>Arachnida</taxon>
        <taxon>Araneae</taxon>
        <taxon>Araneomorphae</taxon>
        <taxon>Entelegynae</taxon>
        <taxon>Araneoidea</taxon>
        <taxon>Nephilidae</taxon>
        <taxon>Trichonephila</taxon>
        <taxon>Trichonephila inaurata</taxon>
    </lineage>
</organism>
<name>A0A8X6XY30_9ARAC</name>
<accession>A0A8X6XY30</accession>
<comment type="caution">
    <text evidence="1">The sequence shown here is derived from an EMBL/GenBank/DDBJ whole genome shotgun (WGS) entry which is preliminary data.</text>
</comment>
<evidence type="ECO:0000313" key="1">
    <source>
        <dbReference type="EMBL" id="GFY60809.1"/>
    </source>
</evidence>
<keyword evidence="2" id="KW-1185">Reference proteome</keyword>
<dbReference type="Proteomes" id="UP000886998">
    <property type="component" value="Unassembled WGS sequence"/>
</dbReference>
<gene>
    <name evidence="1" type="ORF">TNIN_489241</name>
</gene>
<proteinExistence type="predicted"/>
<reference evidence="1" key="1">
    <citation type="submission" date="2020-08" db="EMBL/GenBank/DDBJ databases">
        <title>Multicomponent nature underlies the extraordinary mechanical properties of spider dragline silk.</title>
        <authorList>
            <person name="Kono N."/>
            <person name="Nakamura H."/>
            <person name="Mori M."/>
            <person name="Yoshida Y."/>
            <person name="Ohtoshi R."/>
            <person name="Malay A.D."/>
            <person name="Moran D.A.P."/>
            <person name="Tomita M."/>
            <person name="Numata K."/>
            <person name="Arakawa K."/>
        </authorList>
    </citation>
    <scope>NUCLEOTIDE SEQUENCE</scope>
</reference>
<dbReference type="AlphaFoldDB" id="A0A8X6XY30"/>
<protein>
    <submittedName>
        <fullName evidence="1">Uncharacterized protein</fullName>
    </submittedName>
</protein>
<dbReference type="EMBL" id="BMAV01013296">
    <property type="protein sequence ID" value="GFY60809.1"/>
    <property type="molecule type" value="Genomic_DNA"/>
</dbReference>